<dbReference type="PROSITE" id="PS50885">
    <property type="entry name" value="HAMP"/>
    <property type="match status" value="1"/>
</dbReference>
<reference evidence="10 12" key="2">
    <citation type="submission" date="2016-08" db="EMBL/GenBank/DDBJ databases">
        <authorList>
            <person name="Varghese N."/>
            <person name="Submissions Spin"/>
        </authorList>
    </citation>
    <scope>NUCLEOTIDE SEQUENCE [LARGE SCALE GENOMIC DNA]</scope>
    <source>
        <strain evidence="10 12">HL-109</strain>
    </source>
</reference>
<feature type="transmembrane region" description="Helical" evidence="6">
    <location>
        <begin position="21"/>
        <end position="39"/>
    </location>
</feature>
<evidence type="ECO:0000259" key="8">
    <source>
        <dbReference type="PROSITE" id="PS50885"/>
    </source>
</evidence>
<protein>
    <submittedName>
        <fullName evidence="9">Chemotaxis signal relay system methyl-accepting signal transducer</fullName>
    </submittedName>
    <submittedName>
        <fullName evidence="10">Methyl-accepting chemotaxis protein</fullName>
    </submittedName>
</protein>
<keyword evidence="4" id="KW-0175">Coiled coil</keyword>
<evidence type="ECO:0000259" key="7">
    <source>
        <dbReference type="PROSITE" id="PS50111"/>
    </source>
</evidence>
<evidence type="ECO:0000313" key="9">
    <source>
        <dbReference type="EMBL" id="KPQ12055.1"/>
    </source>
</evidence>
<dbReference type="EMBL" id="FMBM01000002">
    <property type="protein sequence ID" value="SCC81451.1"/>
    <property type="molecule type" value="Genomic_DNA"/>
</dbReference>
<dbReference type="EMBL" id="LJSX01000004">
    <property type="protein sequence ID" value="KPQ12055.1"/>
    <property type="molecule type" value="Genomic_DNA"/>
</dbReference>
<dbReference type="AlphaFoldDB" id="A0A0P7XWZ4"/>
<dbReference type="PROSITE" id="PS50111">
    <property type="entry name" value="CHEMOTAXIS_TRANSDUC_2"/>
    <property type="match status" value="1"/>
</dbReference>
<dbReference type="SUPFAM" id="SSF58104">
    <property type="entry name" value="Methyl-accepting chemotaxis protein (MCP) signaling domain"/>
    <property type="match status" value="1"/>
</dbReference>
<dbReference type="Proteomes" id="UP000182800">
    <property type="component" value="Unassembled WGS sequence"/>
</dbReference>
<dbReference type="InterPro" id="IPR004089">
    <property type="entry name" value="MCPsignal_dom"/>
</dbReference>
<dbReference type="GO" id="GO:0007165">
    <property type="term" value="P:signal transduction"/>
    <property type="evidence" value="ECO:0007669"/>
    <property type="project" value="UniProtKB-KW"/>
</dbReference>
<feature type="coiled-coil region" evidence="4">
    <location>
        <begin position="417"/>
        <end position="444"/>
    </location>
</feature>
<evidence type="ECO:0000256" key="5">
    <source>
        <dbReference type="SAM" id="MobiDB-lite"/>
    </source>
</evidence>
<evidence type="ECO:0000313" key="10">
    <source>
        <dbReference type="EMBL" id="SCC81451.1"/>
    </source>
</evidence>
<accession>A0A0P7XWZ4</accession>
<evidence type="ECO:0000256" key="3">
    <source>
        <dbReference type="PROSITE-ProRule" id="PRU00284"/>
    </source>
</evidence>
<sequence>MRYFEMTKGIARLTLQARITLTIGLVALLSCAGVGYYAYTSAHGALVEATRDRLALVADSRSEALQADLDATARDLLTLSENATVRIVLEDLRSSFRLNDTQKQEFTTFFTTPETLEERIALTGEGDKSMYAWRHTDVHASFRAIMQERGYADIMVLTEEGEIIYTVAKHADFARDIDDAIMADTGAAAAFEAAIKAPQGEVALVDFAAYEPAGSVASAFIATPVFSHGLEGMPADGVIIYRLEADLIDARIASRDGLGDTGESYLVGTDGLLRSNRPLLDGDSALTALDRPAVEQAATGTFTFTDEGGATRFAEKRAISWLGQDFYLVTDQTTAEALADVVATARGIVIATLSILAGALVLAVLTGRSIVRPIKALTVTLHRLAEDTKVTHIAGEERSDEIGDIARAVGGIRNRVQADAQQRAREAEEAAEAQNTARSEAMQALASDLEAAIGEAVGALGGQADALTRAARDMADQSDRARSGSDRVAEGAQTASHSVADVASSTEQLSNSIMEISQLITRSAQVTQETDRFAADTGTVVASLSECASRIGEIVGLIESIANQTNLLALNATIEAARAGEAGKGFAVVAAEVKGLATQTAQATEEISRQIAEMRAATDQAVGAVGDIQSKVGEISSAMTSVSAAVEEQTAATQTIAASADTARAGASHVSEDIADVRSMITSADEAADEVVQTAASLQEQADLVNSRVRSFLEQIRAA</sequence>
<comment type="similarity">
    <text evidence="2">Belongs to the methyl-accepting chemotaxis (MCP) protein family.</text>
</comment>
<feature type="domain" description="Methyl-accepting transducer" evidence="7">
    <location>
        <begin position="463"/>
        <end position="699"/>
    </location>
</feature>
<keyword evidence="1 3" id="KW-0807">Transducer</keyword>
<dbReference type="GO" id="GO:0016020">
    <property type="term" value="C:membrane"/>
    <property type="evidence" value="ECO:0007669"/>
    <property type="project" value="InterPro"/>
</dbReference>
<evidence type="ECO:0000256" key="1">
    <source>
        <dbReference type="ARBA" id="ARBA00023224"/>
    </source>
</evidence>
<reference evidence="9 11" key="1">
    <citation type="submission" date="2015-09" db="EMBL/GenBank/DDBJ databases">
        <title>Identification and resolution of microdiversity through metagenomic sequencing of parallel consortia.</title>
        <authorList>
            <person name="Nelson W.C."/>
            <person name="Romine M.F."/>
            <person name="Lindemann S.R."/>
        </authorList>
    </citation>
    <scope>NUCLEOTIDE SEQUENCE [LARGE SCALE GENOMIC DNA]</scope>
    <source>
        <strain evidence="9">HL-109</strain>
    </source>
</reference>
<keyword evidence="6" id="KW-0812">Transmembrane</keyword>
<dbReference type="InterPro" id="IPR003660">
    <property type="entry name" value="HAMP_dom"/>
</dbReference>
<dbReference type="Gene3D" id="6.10.340.10">
    <property type="match status" value="1"/>
</dbReference>
<organism evidence="9 11">
    <name type="scientific">Saliniramus fredricksonii</name>
    <dbReference type="NCBI Taxonomy" id="1653334"/>
    <lineage>
        <taxon>Bacteria</taxon>
        <taxon>Pseudomonadati</taxon>
        <taxon>Pseudomonadota</taxon>
        <taxon>Alphaproteobacteria</taxon>
        <taxon>Hyphomicrobiales</taxon>
        <taxon>Salinarimonadaceae</taxon>
        <taxon>Saliniramus</taxon>
    </lineage>
</organism>
<feature type="compositionally biased region" description="Basic and acidic residues" evidence="5">
    <location>
        <begin position="471"/>
        <end position="489"/>
    </location>
</feature>
<evidence type="ECO:0000256" key="4">
    <source>
        <dbReference type="SAM" id="Coils"/>
    </source>
</evidence>
<evidence type="ECO:0000256" key="2">
    <source>
        <dbReference type="ARBA" id="ARBA00029447"/>
    </source>
</evidence>
<dbReference type="PROSITE" id="PS51257">
    <property type="entry name" value="PROKAR_LIPOPROTEIN"/>
    <property type="match status" value="1"/>
</dbReference>
<feature type="region of interest" description="Disordered" evidence="5">
    <location>
        <begin position="471"/>
        <end position="503"/>
    </location>
</feature>
<evidence type="ECO:0000256" key="6">
    <source>
        <dbReference type="SAM" id="Phobius"/>
    </source>
</evidence>
<dbReference type="STRING" id="1653334.GA0071312_2393"/>
<comment type="caution">
    <text evidence="9">The sequence shown here is derived from an EMBL/GenBank/DDBJ whole genome shotgun (WGS) entry which is preliminary data.</text>
</comment>
<keyword evidence="6" id="KW-0472">Membrane</keyword>
<keyword evidence="12" id="KW-1185">Reference proteome</keyword>
<evidence type="ECO:0000313" key="12">
    <source>
        <dbReference type="Proteomes" id="UP000182800"/>
    </source>
</evidence>
<dbReference type="Gene3D" id="1.10.287.950">
    <property type="entry name" value="Methyl-accepting chemotaxis protein"/>
    <property type="match status" value="1"/>
</dbReference>
<proteinExistence type="inferred from homology"/>
<dbReference type="PANTHER" id="PTHR32089:SF112">
    <property type="entry name" value="LYSOZYME-LIKE PROTEIN-RELATED"/>
    <property type="match status" value="1"/>
</dbReference>
<keyword evidence="6" id="KW-1133">Transmembrane helix</keyword>
<dbReference type="SMART" id="SM00283">
    <property type="entry name" value="MA"/>
    <property type="match status" value="1"/>
</dbReference>
<name>A0A0P7XWZ4_9HYPH</name>
<feature type="compositionally biased region" description="Polar residues" evidence="5">
    <location>
        <begin position="493"/>
        <end position="503"/>
    </location>
</feature>
<dbReference type="Proteomes" id="UP000050497">
    <property type="component" value="Unassembled WGS sequence"/>
</dbReference>
<evidence type="ECO:0000313" key="11">
    <source>
        <dbReference type="Proteomes" id="UP000050497"/>
    </source>
</evidence>
<gene>
    <name evidence="10" type="ORF">GA0071312_2393</name>
    <name evidence="9" type="ORF">HLUCCO17_04445</name>
</gene>
<dbReference type="PANTHER" id="PTHR32089">
    <property type="entry name" value="METHYL-ACCEPTING CHEMOTAXIS PROTEIN MCPB"/>
    <property type="match status" value="1"/>
</dbReference>
<dbReference type="Pfam" id="PF00015">
    <property type="entry name" value="MCPsignal"/>
    <property type="match status" value="1"/>
</dbReference>
<dbReference type="Pfam" id="PF00672">
    <property type="entry name" value="HAMP"/>
    <property type="match status" value="1"/>
</dbReference>
<dbReference type="RefSeq" id="WP_074445151.1">
    <property type="nucleotide sequence ID" value="NZ_FMBM01000002.1"/>
</dbReference>
<feature type="domain" description="HAMP" evidence="8">
    <location>
        <begin position="368"/>
        <end position="421"/>
    </location>
</feature>